<keyword evidence="4" id="KW-0341">Growth regulation</keyword>
<keyword evidence="7" id="KW-0340">Growth factor binding</keyword>
<evidence type="ECO:0000256" key="7">
    <source>
        <dbReference type="ARBA" id="ARBA00023183"/>
    </source>
</evidence>
<evidence type="ECO:0000313" key="14">
    <source>
        <dbReference type="Proteomes" id="UP000007303"/>
    </source>
</evidence>
<feature type="signal peptide" evidence="10">
    <location>
        <begin position="1"/>
        <end position="22"/>
    </location>
</feature>
<evidence type="ECO:0000259" key="11">
    <source>
        <dbReference type="PROSITE" id="PS51162"/>
    </source>
</evidence>
<dbReference type="GO" id="GO:0031995">
    <property type="term" value="F:insulin-like growth factor II binding"/>
    <property type="evidence" value="ECO:0007669"/>
    <property type="project" value="TreeGrafter"/>
</dbReference>
<comment type="function">
    <text evidence="1">IGF-binding proteins prolong the half-life of the IGFs and have been shown to either inhibit or stimulate the growth promoting effects of the IGFs on cell culture. They alter the interaction of IGFs with their cell surface receptors.</text>
</comment>
<dbReference type="Ensembl" id="ENSTNIT00000011905.1">
    <property type="protein sequence ID" value="ENSTNIP00000011717.1"/>
    <property type="gene ID" value="ENSTNIG00000008865.1"/>
</dbReference>
<dbReference type="Pfam" id="PF00219">
    <property type="entry name" value="IGFBP"/>
    <property type="match status" value="1"/>
</dbReference>
<feature type="domain" description="Thyroglobulin type-1" evidence="11">
    <location>
        <begin position="180"/>
        <end position="262"/>
    </location>
</feature>
<dbReference type="GO" id="GO:0005615">
    <property type="term" value="C:extracellular space"/>
    <property type="evidence" value="ECO:0007669"/>
    <property type="project" value="TreeGrafter"/>
</dbReference>
<dbReference type="PROSITE" id="PS51162">
    <property type="entry name" value="THYROGLOBULIN_1_2"/>
    <property type="match status" value="1"/>
</dbReference>
<dbReference type="GeneTree" id="ENSGT00940000158542"/>
<dbReference type="InterPro" id="IPR017891">
    <property type="entry name" value="Insulin_GF-bd_Cys-rich_CS"/>
</dbReference>
<evidence type="ECO:0000256" key="5">
    <source>
        <dbReference type="ARBA" id="ARBA00022729"/>
    </source>
</evidence>
<keyword evidence="3" id="KW-0964">Secreted</keyword>
<dbReference type="GO" id="GO:0031994">
    <property type="term" value="F:insulin-like growth factor I binding"/>
    <property type="evidence" value="ECO:0007669"/>
    <property type="project" value="TreeGrafter"/>
</dbReference>
<dbReference type="FunFam" id="4.10.40.20:FF:000001">
    <property type="entry name" value="Insulin-like growth factor binding protein 5"/>
    <property type="match status" value="1"/>
</dbReference>
<keyword evidence="14" id="KW-1185">Reference proteome</keyword>
<name>H3CTY3_TETNG</name>
<dbReference type="FunFam" id="4.10.800.10:FF:000002">
    <property type="entry name" value="Insulin-like growth factor-binding protein 2"/>
    <property type="match status" value="1"/>
</dbReference>
<keyword evidence="5 10" id="KW-0732">Signal</keyword>
<dbReference type="PANTHER" id="PTHR11551">
    <property type="entry name" value="INSULIN-LIKE GROWTH FACTOR BINDING PROTEIN"/>
    <property type="match status" value="1"/>
</dbReference>
<protein>
    <submittedName>
        <fullName evidence="13">Insulin-like growth factor binding protein 2b</fullName>
    </submittedName>
</protein>
<comment type="caution">
    <text evidence="8">Lacks conserved residue(s) required for the propagation of feature annotation.</text>
</comment>
<dbReference type="InterPro" id="IPR022321">
    <property type="entry name" value="IGFBP_1-6_chordata"/>
</dbReference>
<reference evidence="13" key="2">
    <citation type="submission" date="2025-08" db="UniProtKB">
        <authorList>
            <consortium name="Ensembl"/>
        </authorList>
    </citation>
    <scope>IDENTIFICATION</scope>
</reference>
<dbReference type="PRINTS" id="PR01976">
    <property type="entry name" value="IGFBPFAMILY"/>
</dbReference>
<evidence type="ECO:0000256" key="3">
    <source>
        <dbReference type="ARBA" id="ARBA00022525"/>
    </source>
</evidence>
<sequence>MATCCTYALLFTCFALPVITLGDLVFRCPGCTAERLAACPKITPLCPEIVRELGCGCCPVCARQQGELCGVYTPRCSSGLRCYPSAEADFPLQELLHGLGRCGQKHRSLSKQSRVQLCQMEHLCPSTAIMPQSPKSRVCYTPCHTQHRVRESAIKQHDNERRTKMKPNQLEDPQIQTEPQTACQQELNKVLEEISRMTSEDNRGPLENLYRLKFPNCDKDGFYSLKQCNMSTHGQRGECWCVNPFTGVQIPETPKIRGDPNCHQFHEEFLA</sequence>
<comment type="subcellular location">
    <subcellularLocation>
        <location evidence="2">Secreted</location>
    </subcellularLocation>
</comment>
<dbReference type="InterPro" id="IPR000716">
    <property type="entry name" value="Thyroglobulin_1"/>
</dbReference>
<evidence type="ECO:0000313" key="13">
    <source>
        <dbReference type="Ensembl" id="ENSTNIP00000011717.1"/>
    </source>
</evidence>
<dbReference type="InterPro" id="IPR009030">
    <property type="entry name" value="Growth_fac_rcpt_cys_sf"/>
</dbReference>
<dbReference type="PROSITE" id="PS00222">
    <property type="entry name" value="IGFBP_N_1"/>
    <property type="match status" value="1"/>
</dbReference>
<dbReference type="InParanoid" id="H3CTY3"/>
<evidence type="ECO:0000256" key="10">
    <source>
        <dbReference type="SAM" id="SignalP"/>
    </source>
</evidence>
<evidence type="ECO:0000256" key="6">
    <source>
        <dbReference type="ARBA" id="ARBA00023157"/>
    </source>
</evidence>
<dbReference type="SMART" id="SM00211">
    <property type="entry name" value="TY"/>
    <property type="match status" value="1"/>
</dbReference>
<dbReference type="GO" id="GO:0043567">
    <property type="term" value="P:regulation of insulin-like growth factor receptor signaling pathway"/>
    <property type="evidence" value="ECO:0007669"/>
    <property type="project" value="TreeGrafter"/>
</dbReference>
<dbReference type="HOGENOM" id="CLU_070833_3_0_1"/>
<dbReference type="SMART" id="SM00121">
    <property type="entry name" value="IB"/>
    <property type="match status" value="1"/>
</dbReference>
<dbReference type="Gene3D" id="4.10.800.10">
    <property type="entry name" value="Thyroglobulin type-1"/>
    <property type="match status" value="1"/>
</dbReference>
<dbReference type="OMA" id="TKMKTNQ"/>
<evidence type="ECO:0000256" key="1">
    <source>
        <dbReference type="ARBA" id="ARBA00003811"/>
    </source>
</evidence>
<feature type="chain" id="PRO_5003582058" evidence="10">
    <location>
        <begin position="23"/>
        <end position="271"/>
    </location>
</feature>
<dbReference type="SUPFAM" id="SSF57610">
    <property type="entry name" value="Thyroglobulin type-1 domain"/>
    <property type="match status" value="1"/>
</dbReference>
<feature type="domain" description="IGFBP N-terminal" evidence="12">
    <location>
        <begin position="24"/>
        <end position="105"/>
    </location>
</feature>
<dbReference type="PROSITE" id="PS51323">
    <property type="entry name" value="IGFBP_N_2"/>
    <property type="match status" value="1"/>
</dbReference>
<dbReference type="PRINTS" id="PR01978">
    <property type="entry name" value="IGFBPFAMILY2"/>
</dbReference>
<dbReference type="Proteomes" id="UP000007303">
    <property type="component" value="Unassembled WGS sequence"/>
</dbReference>
<dbReference type="Gene3D" id="4.10.40.20">
    <property type="match status" value="1"/>
</dbReference>
<evidence type="ECO:0000256" key="9">
    <source>
        <dbReference type="SAM" id="MobiDB-lite"/>
    </source>
</evidence>
<dbReference type="CDD" id="cd00191">
    <property type="entry name" value="TY"/>
    <property type="match status" value="1"/>
</dbReference>
<dbReference type="GO" id="GO:0048640">
    <property type="term" value="P:negative regulation of developmental growth"/>
    <property type="evidence" value="ECO:0007669"/>
    <property type="project" value="UniProtKB-ARBA"/>
</dbReference>
<reference evidence="13" key="3">
    <citation type="submission" date="2025-09" db="UniProtKB">
        <authorList>
            <consortium name="Ensembl"/>
        </authorList>
    </citation>
    <scope>IDENTIFICATION</scope>
</reference>
<dbReference type="InterPro" id="IPR012210">
    <property type="entry name" value="IGFBP-2"/>
</dbReference>
<dbReference type="PANTHER" id="PTHR11551:SF5">
    <property type="entry name" value="INSULIN-LIKE GROWTH FACTOR-BINDING PROTEIN 2"/>
    <property type="match status" value="1"/>
</dbReference>
<dbReference type="InterPro" id="IPR000867">
    <property type="entry name" value="IGFBP-like"/>
</dbReference>
<dbReference type="GO" id="GO:0002040">
    <property type="term" value="P:sprouting angiogenesis"/>
    <property type="evidence" value="ECO:0007669"/>
    <property type="project" value="Ensembl"/>
</dbReference>
<evidence type="ECO:0000256" key="4">
    <source>
        <dbReference type="ARBA" id="ARBA00022604"/>
    </source>
</evidence>
<accession>H3CTY3</accession>
<keyword evidence="6" id="KW-1015">Disulfide bond</keyword>
<dbReference type="AlphaFoldDB" id="H3CTY3"/>
<feature type="region of interest" description="Disordered" evidence="9">
    <location>
        <begin position="157"/>
        <end position="179"/>
    </location>
</feature>
<dbReference type="Pfam" id="PF00086">
    <property type="entry name" value="Thyroglobulin_1"/>
    <property type="match status" value="1"/>
</dbReference>
<evidence type="ECO:0000256" key="8">
    <source>
        <dbReference type="PROSITE-ProRule" id="PRU00500"/>
    </source>
</evidence>
<evidence type="ECO:0000259" key="12">
    <source>
        <dbReference type="PROSITE" id="PS51323"/>
    </source>
</evidence>
<proteinExistence type="predicted"/>
<dbReference type="SUPFAM" id="SSF57184">
    <property type="entry name" value="Growth factor receptor domain"/>
    <property type="match status" value="1"/>
</dbReference>
<dbReference type="InterPro" id="IPR036857">
    <property type="entry name" value="Thyroglobulin_1_sf"/>
</dbReference>
<evidence type="ECO:0000256" key="2">
    <source>
        <dbReference type="ARBA" id="ARBA00004613"/>
    </source>
</evidence>
<reference evidence="14" key="1">
    <citation type="journal article" date="2004" name="Nature">
        <title>Genome duplication in the teleost fish Tetraodon nigroviridis reveals the early vertebrate proto-karyotype.</title>
        <authorList>
            <person name="Jaillon O."/>
            <person name="Aury J.-M."/>
            <person name="Brunet F."/>
            <person name="Petit J.-L."/>
            <person name="Stange-Thomann N."/>
            <person name="Mauceli E."/>
            <person name="Bouneau L."/>
            <person name="Fischer C."/>
            <person name="Ozouf-Costaz C."/>
            <person name="Bernot A."/>
            <person name="Nicaud S."/>
            <person name="Jaffe D."/>
            <person name="Fisher S."/>
            <person name="Lutfalla G."/>
            <person name="Dossat C."/>
            <person name="Segurens B."/>
            <person name="Dasilva C."/>
            <person name="Salanoubat M."/>
            <person name="Levy M."/>
            <person name="Boudet N."/>
            <person name="Castellano S."/>
            <person name="Anthouard V."/>
            <person name="Jubin C."/>
            <person name="Castelli V."/>
            <person name="Katinka M."/>
            <person name="Vacherie B."/>
            <person name="Biemont C."/>
            <person name="Skalli Z."/>
            <person name="Cattolico L."/>
            <person name="Poulain J."/>
            <person name="De Berardinis V."/>
            <person name="Cruaud C."/>
            <person name="Duprat S."/>
            <person name="Brottier P."/>
            <person name="Coutanceau J.-P."/>
            <person name="Gouzy J."/>
            <person name="Parra G."/>
            <person name="Lardier G."/>
            <person name="Chapple C."/>
            <person name="McKernan K.J."/>
            <person name="McEwan P."/>
            <person name="Bosak S."/>
            <person name="Kellis M."/>
            <person name="Volff J.-N."/>
            <person name="Guigo R."/>
            <person name="Zody M.C."/>
            <person name="Mesirov J."/>
            <person name="Lindblad-Toh K."/>
            <person name="Birren B."/>
            <person name="Nusbaum C."/>
            <person name="Kahn D."/>
            <person name="Robinson-Rechavi M."/>
            <person name="Laudet V."/>
            <person name="Schachter V."/>
            <person name="Quetier F."/>
            <person name="Saurin W."/>
            <person name="Scarpelli C."/>
            <person name="Wincker P."/>
            <person name="Lander E.S."/>
            <person name="Weissenbach J."/>
            <person name="Roest Crollius H."/>
        </authorList>
    </citation>
    <scope>NUCLEOTIDE SEQUENCE [LARGE SCALE GENOMIC DNA]</scope>
</reference>
<organism evidence="13 14">
    <name type="scientific">Tetraodon nigroviridis</name>
    <name type="common">Spotted green pufferfish</name>
    <name type="synonym">Chelonodon nigroviridis</name>
    <dbReference type="NCBI Taxonomy" id="99883"/>
    <lineage>
        <taxon>Eukaryota</taxon>
        <taxon>Metazoa</taxon>
        <taxon>Chordata</taxon>
        <taxon>Craniata</taxon>
        <taxon>Vertebrata</taxon>
        <taxon>Euteleostomi</taxon>
        <taxon>Actinopterygii</taxon>
        <taxon>Neopterygii</taxon>
        <taxon>Teleostei</taxon>
        <taxon>Neoteleostei</taxon>
        <taxon>Acanthomorphata</taxon>
        <taxon>Eupercaria</taxon>
        <taxon>Tetraodontiformes</taxon>
        <taxon>Tetradontoidea</taxon>
        <taxon>Tetraodontidae</taxon>
        <taxon>Tetraodon</taxon>
    </lineage>
</organism>